<comment type="caution">
    <text evidence="2">The sequence shown here is derived from an EMBL/GenBank/DDBJ whole genome shotgun (WGS) entry which is preliminary data.</text>
</comment>
<name>A0A5J9VZ17_9POAL</name>
<dbReference type="Proteomes" id="UP000324897">
    <property type="component" value="Chromosome 4"/>
</dbReference>
<feature type="compositionally biased region" description="Low complexity" evidence="1">
    <location>
        <begin position="1"/>
        <end position="13"/>
    </location>
</feature>
<keyword evidence="3" id="KW-1185">Reference proteome</keyword>
<evidence type="ECO:0000313" key="3">
    <source>
        <dbReference type="Proteomes" id="UP000324897"/>
    </source>
</evidence>
<dbReference type="EMBL" id="RWGY01000007">
    <property type="protein sequence ID" value="TVU40943.1"/>
    <property type="molecule type" value="Genomic_DNA"/>
</dbReference>
<evidence type="ECO:0000313" key="2">
    <source>
        <dbReference type="EMBL" id="TVU40943.1"/>
    </source>
</evidence>
<organism evidence="2 3">
    <name type="scientific">Eragrostis curvula</name>
    <name type="common">weeping love grass</name>
    <dbReference type="NCBI Taxonomy" id="38414"/>
    <lineage>
        <taxon>Eukaryota</taxon>
        <taxon>Viridiplantae</taxon>
        <taxon>Streptophyta</taxon>
        <taxon>Embryophyta</taxon>
        <taxon>Tracheophyta</taxon>
        <taxon>Spermatophyta</taxon>
        <taxon>Magnoliopsida</taxon>
        <taxon>Liliopsida</taxon>
        <taxon>Poales</taxon>
        <taxon>Poaceae</taxon>
        <taxon>PACMAD clade</taxon>
        <taxon>Chloridoideae</taxon>
        <taxon>Eragrostideae</taxon>
        <taxon>Eragrostidinae</taxon>
        <taxon>Eragrostis</taxon>
    </lineage>
</organism>
<protein>
    <submittedName>
        <fullName evidence="2">Uncharacterized protein</fullName>
    </submittedName>
</protein>
<dbReference type="AlphaFoldDB" id="A0A5J9VZ17"/>
<evidence type="ECO:0000256" key="1">
    <source>
        <dbReference type="SAM" id="MobiDB-lite"/>
    </source>
</evidence>
<reference evidence="2 3" key="1">
    <citation type="journal article" date="2019" name="Sci. Rep.">
        <title>A high-quality genome of Eragrostis curvula grass provides insights into Poaceae evolution and supports new strategies to enhance forage quality.</title>
        <authorList>
            <person name="Carballo J."/>
            <person name="Santos B.A.C.M."/>
            <person name="Zappacosta D."/>
            <person name="Garbus I."/>
            <person name="Selva J.P."/>
            <person name="Gallo C.A."/>
            <person name="Diaz A."/>
            <person name="Albertini E."/>
            <person name="Caccamo M."/>
            <person name="Echenique V."/>
        </authorList>
    </citation>
    <scope>NUCLEOTIDE SEQUENCE [LARGE SCALE GENOMIC DNA]</scope>
    <source>
        <strain evidence="3">cv. Victoria</strain>
        <tissue evidence="2">Leaf</tissue>
    </source>
</reference>
<sequence>MAAVVTPTPVRAAQNSSQDFLDPHNTALGRRRRPGFVGQQRGRSYALVHSGGLYGENLFWGSSGAD</sequence>
<dbReference type="Gramene" id="TVU40943">
    <property type="protein sequence ID" value="TVU40943"/>
    <property type="gene ID" value="EJB05_14429"/>
</dbReference>
<accession>A0A5J9VZ17</accession>
<dbReference type="OrthoDB" id="337038at2759"/>
<feature type="region of interest" description="Disordered" evidence="1">
    <location>
        <begin position="1"/>
        <end position="41"/>
    </location>
</feature>
<gene>
    <name evidence="2" type="ORF">EJB05_14429</name>
</gene>
<proteinExistence type="predicted"/>
<feature type="non-terminal residue" evidence="2">
    <location>
        <position position="1"/>
    </location>
</feature>